<accession>A0A5K7YI45</accession>
<dbReference type="InterPro" id="IPR025392">
    <property type="entry name" value="DUF4124"/>
</dbReference>
<feature type="coiled-coil region" evidence="1">
    <location>
        <begin position="96"/>
        <end position="167"/>
    </location>
</feature>
<evidence type="ECO:0000313" key="6">
    <source>
        <dbReference type="Proteomes" id="UP000427906"/>
    </source>
</evidence>
<evidence type="ECO:0000256" key="1">
    <source>
        <dbReference type="SAM" id="Coils"/>
    </source>
</evidence>
<dbReference type="RefSeq" id="WP_155315799.1">
    <property type="nucleotide sequence ID" value="NZ_AP021874.1"/>
</dbReference>
<feature type="signal peptide" evidence="3">
    <location>
        <begin position="1"/>
        <end position="22"/>
    </location>
</feature>
<feature type="domain" description="DUF4124" evidence="4">
    <location>
        <begin position="13"/>
        <end position="70"/>
    </location>
</feature>
<keyword evidence="3" id="KW-0732">Signal</keyword>
<reference evidence="5 6" key="1">
    <citation type="submission" date="2019-11" db="EMBL/GenBank/DDBJ databases">
        <title>Comparative genomics of hydrocarbon-degrading Desulfosarcina strains.</title>
        <authorList>
            <person name="Watanabe M."/>
            <person name="Kojima H."/>
            <person name="Fukui M."/>
        </authorList>
    </citation>
    <scope>NUCLEOTIDE SEQUENCE [LARGE SCALE GENOMIC DNA]</scope>
    <source>
        <strain evidence="5 6">PL12</strain>
    </source>
</reference>
<evidence type="ECO:0000256" key="3">
    <source>
        <dbReference type="SAM" id="SignalP"/>
    </source>
</evidence>
<protein>
    <recommendedName>
        <fullName evidence="4">DUF4124 domain-containing protein</fullName>
    </recommendedName>
</protein>
<feature type="chain" id="PRO_5024325184" description="DUF4124 domain-containing protein" evidence="3">
    <location>
        <begin position="23"/>
        <end position="177"/>
    </location>
</feature>
<evidence type="ECO:0000259" key="4">
    <source>
        <dbReference type="Pfam" id="PF13511"/>
    </source>
</evidence>
<dbReference type="OrthoDB" id="5422180at2"/>
<proteinExistence type="predicted"/>
<organism evidence="5 6">
    <name type="scientific">Desulfosarcina alkanivorans</name>
    <dbReference type="NCBI Taxonomy" id="571177"/>
    <lineage>
        <taxon>Bacteria</taxon>
        <taxon>Pseudomonadati</taxon>
        <taxon>Thermodesulfobacteriota</taxon>
        <taxon>Desulfobacteria</taxon>
        <taxon>Desulfobacterales</taxon>
        <taxon>Desulfosarcinaceae</taxon>
        <taxon>Desulfosarcina</taxon>
    </lineage>
</organism>
<evidence type="ECO:0000313" key="5">
    <source>
        <dbReference type="EMBL" id="BBO67549.1"/>
    </source>
</evidence>
<sequence length="177" mass="20083">MKKAELAFFLIISCALVLPACAEIYKYVDENGQKRWTDDLSQVPKEQRPSAQRFESVEETPPEPDTAPAEETRPEASLAIGAVTADTPAPADALSREALEKEKADLDARYQQLMEERKELEQIKTEADSFEARALLNEKISAYNDKTKQYETQLNRFNEKIKAYNQEIISKTPPQTD</sequence>
<dbReference type="Pfam" id="PF13511">
    <property type="entry name" value="DUF4124"/>
    <property type="match status" value="1"/>
</dbReference>
<keyword evidence="6" id="KW-1185">Reference proteome</keyword>
<dbReference type="KEGG" id="dalk:DSCA_14790"/>
<feature type="region of interest" description="Disordered" evidence="2">
    <location>
        <begin position="38"/>
        <end position="76"/>
    </location>
</feature>
<evidence type="ECO:0000256" key="2">
    <source>
        <dbReference type="SAM" id="MobiDB-lite"/>
    </source>
</evidence>
<dbReference type="Proteomes" id="UP000427906">
    <property type="component" value="Chromosome"/>
</dbReference>
<keyword evidence="1" id="KW-0175">Coiled coil</keyword>
<name>A0A5K7YI45_9BACT</name>
<gene>
    <name evidence="5" type="ORF">DSCA_14790</name>
</gene>
<dbReference type="AlphaFoldDB" id="A0A5K7YI45"/>
<dbReference type="EMBL" id="AP021874">
    <property type="protein sequence ID" value="BBO67549.1"/>
    <property type="molecule type" value="Genomic_DNA"/>
</dbReference>